<feature type="transmembrane region" description="Helical" evidence="2">
    <location>
        <begin position="350"/>
        <end position="372"/>
    </location>
</feature>
<feature type="region of interest" description="Disordered" evidence="1">
    <location>
        <begin position="729"/>
        <end position="749"/>
    </location>
</feature>
<keyword evidence="2" id="KW-1133">Transmembrane helix</keyword>
<feature type="transmembrane region" description="Helical" evidence="2">
    <location>
        <begin position="399"/>
        <end position="425"/>
    </location>
</feature>
<dbReference type="EMBL" id="FMHY01000002">
    <property type="protein sequence ID" value="SCL52878.1"/>
    <property type="molecule type" value="Genomic_DNA"/>
</dbReference>
<reference evidence="4" key="1">
    <citation type="submission" date="2016-06" db="EMBL/GenBank/DDBJ databases">
        <authorList>
            <person name="Varghese N."/>
            <person name="Submissions Spin"/>
        </authorList>
    </citation>
    <scope>NUCLEOTIDE SEQUENCE [LARGE SCALE GENOMIC DNA]</scope>
    <source>
        <strain evidence="4">DSM 44814</strain>
    </source>
</reference>
<evidence type="ECO:0000313" key="4">
    <source>
        <dbReference type="Proteomes" id="UP000199696"/>
    </source>
</evidence>
<feature type="transmembrane region" description="Helical" evidence="2">
    <location>
        <begin position="235"/>
        <end position="257"/>
    </location>
</feature>
<evidence type="ECO:0000313" key="3">
    <source>
        <dbReference type="EMBL" id="SCL52878.1"/>
    </source>
</evidence>
<feature type="transmembrane region" description="Helical" evidence="2">
    <location>
        <begin position="136"/>
        <end position="160"/>
    </location>
</feature>
<feature type="transmembrane region" description="Helical" evidence="2">
    <location>
        <begin position="60"/>
        <end position="80"/>
    </location>
</feature>
<dbReference type="AlphaFoldDB" id="A0A1C6UFZ6"/>
<dbReference type="Proteomes" id="UP000199696">
    <property type="component" value="Unassembled WGS sequence"/>
</dbReference>
<evidence type="ECO:0000256" key="2">
    <source>
        <dbReference type="SAM" id="Phobius"/>
    </source>
</evidence>
<accession>A0A1C6UFZ6</accession>
<evidence type="ECO:0000256" key="1">
    <source>
        <dbReference type="SAM" id="MobiDB-lite"/>
    </source>
</evidence>
<keyword evidence="2" id="KW-0472">Membrane</keyword>
<gene>
    <name evidence="3" type="ORF">GA0070604_2659</name>
</gene>
<feature type="transmembrane region" description="Helical" evidence="2">
    <location>
        <begin position="92"/>
        <end position="116"/>
    </location>
</feature>
<dbReference type="STRING" id="227316.GA0070604_2659"/>
<protein>
    <recommendedName>
        <fullName evidence="5">Integral membrane protein</fullName>
    </recommendedName>
</protein>
<name>A0A1C6UFZ6_9ACTN</name>
<feature type="transmembrane region" description="Helical" evidence="2">
    <location>
        <begin position="511"/>
        <end position="535"/>
    </location>
</feature>
<sequence>MHGVSGASADKILDHPIVVRVAGDRLAGFYRPRPETGTAGGAAAGVAVEAYRWGSLTAGAAVRTASMLLLLPFMLGNLAIWLRPRAADRFGLLGALCRLLAGSLTAALMLAIVGVTVNLVGWQCVPYAQCRQGRPYLSWLVALPVGPRLALLSLIPLFALRLCWTIGARSAQAFEGFSPTSAEPKPSELTESLATPGFWDDERITSWLRQIHVGIGAGTVDVSLLAGLSSGKNGMIRIMLLYATAALVLFCAALLCLPVPTDRAQARRFLRPLWATVATVTCLSLAYAISTRSVDEGVVGQLPGYEGSTGGLIATQGVLLVAIAVVTLARTPKKRSPTESRPLLRGLGTPVVSAISVSIAAAFTATLVFRVADQLDRGYIPDPIRPNPPAYGPLQPPVAYWWAALAGVAALLIVTAAAGATVLLTRRRRRILAERIVDRDFPRVPPDAAARVNLVRTAIARSQVTEELGPLLVVFFVVSALGLATVALDLLGLGPTELVSRLSGQHDIGMLAAYVTDAGIWTISLLVVGLVLVGYRAYRSRETRRLVAIVWDLGTFWPRTVHPFAPPCYAARAVPELAKRVSVLAAQGPVVISGHSHGSVLATATILQLPPAALPRVALLTYGCPLRRIYARLYPAYFGDQALCDLGDRLDWRWRNLWRDTDPIGGPIFGHHRGALPSCGIPAAGDVDVRLRDPRAVAIDPTDTVPPPVERHWPYHTQPEYQAAVRHLAEQARQASTDNPVAGPEPPPP</sequence>
<feature type="transmembrane region" description="Helical" evidence="2">
    <location>
        <begin position="269"/>
        <end position="289"/>
    </location>
</feature>
<keyword evidence="2" id="KW-0812">Transmembrane</keyword>
<feature type="transmembrane region" description="Helical" evidence="2">
    <location>
        <begin position="309"/>
        <end position="329"/>
    </location>
</feature>
<dbReference type="SUPFAM" id="SSF53474">
    <property type="entry name" value="alpha/beta-Hydrolases"/>
    <property type="match status" value="1"/>
</dbReference>
<keyword evidence="4" id="KW-1185">Reference proteome</keyword>
<feature type="transmembrane region" description="Helical" evidence="2">
    <location>
        <begin position="471"/>
        <end position="491"/>
    </location>
</feature>
<dbReference type="InterPro" id="IPR029058">
    <property type="entry name" value="AB_hydrolase_fold"/>
</dbReference>
<feature type="transmembrane region" description="Helical" evidence="2">
    <location>
        <begin position="211"/>
        <end position="229"/>
    </location>
</feature>
<organism evidence="3 4">
    <name type="scientific">Micromonospora eburnea</name>
    <dbReference type="NCBI Taxonomy" id="227316"/>
    <lineage>
        <taxon>Bacteria</taxon>
        <taxon>Bacillati</taxon>
        <taxon>Actinomycetota</taxon>
        <taxon>Actinomycetes</taxon>
        <taxon>Micromonosporales</taxon>
        <taxon>Micromonosporaceae</taxon>
        <taxon>Micromonospora</taxon>
    </lineage>
</organism>
<evidence type="ECO:0008006" key="5">
    <source>
        <dbReference type="Google" id="ProtNLM"/>
    </source>
</evidence>
<proteinExistence type="predicted"/>